<keyword evidence="2" id="KW-0660">Purine salvage</keyword>
<dbReference type="GO" id="GO:0006166">
    <property type="term" value="P:purine ribonucleoside salvage"/>
    <property type="evidence" value="ECO:0007669"/>
    <property type="project" value="UniProtKB-KW"/>
</dbReference>
<dbReference type="PANTHER" id="PTHR43864">
    <property type="entry name" value="HYPOXANTHINE/GUANINE PHOSPHORIBOSYLTRANSFERASE"/>
    <property type="match status" value="1"/>
</dbReference>
<dbReference type="EMBL" id="VLKE01000001">
    <property type="protein sequence ID" value="TWH67572.1"/>
    <property type="molecule type" value="Genomic_DNA"/>
</dbReference>
<evidence type="ECO:0000256" key="1">
    <source>
        <dbReference type="ARBA" id="ARBA00022679"/>
    </source>
</evidence>
<evidence type="ECO:0000256" key="2">
    <source>
        <dbReference type="ARBA" id="ARBA00022726"/>
    </source>
</evidence>
<keyword evidence="1 4" id="KW-0808">Transferase</keyword>
<proteinExistence type="predicted"/>
<evidence type="ECO:0000313" key="4">
    <source>
        <dbReference type="EMBL" id="TWH67572.1"/>
    </source>
</evidence>
<keyword evidence="4" id="KW-0328">Glycosyltransferase</keyword>
<dbReference type="AlphaFoldDB" id="A0A562I9K2"/>
<dbReference type="Gene3D" id="3.40.50.2020">
    <property type="match status" value="1"/>
</dbReference>
<dbReference type="PANTHER" id="PTHR43864:SF1">
    <property type="entry name" value="XANTHINE PHOSPHORIBOSYLTRANSFERASE"/>
    <property type="match status" value="1"/>
</dbReference>
<dbReference type="InterPro" id="IPR029057">
    <property type="entry name" value="PRTase-like"/>
</dbReference>
<dbReference type="InterPro" id="IPR050118">
    <property type="entry name" value="Pur/Pyrimidine_PRTase"/>
</dbReference>
<dbReference type="Pfam" id="PF00156">
    <property type="entry name" value="Pribosyltran"/>
    <property type="match status" value="1"/>
</dbReference>
<accession>A0A562I9K2</accession>
<organism evidence="4 5">
    <name type="scientific">Micromonospora olivasterospora</name>
    <dbReference type="NCBI Taxonomy" id="1880"/>
    <lineage>
        <taxon>Bacteria</taxon>
        <taxon>Bacillati</taxon>
        <taxon>Actinomycetota</taxon>
        <taxon>Actinomycetes</taxon>
        <taxon>Micromonosporales</taxon>
        <taxon>Micromonosporaceae</taxon>
        <taxon>Micromonospora</taxon>
    </lineage>
</organism>
<feature type="domain" description="Phosphoribosyltransferase" evidence="3">
    <location>
        <begin position="107"/>
        <end position="214"/>
    </location>
</feature>
<dbReference type="InterPro" id="IPR000836">
    <property type="entry name" value="PRTase_dom"/>
</dbReference>
<evidence type="ECO:0000259" key="3">
    <source>
        <dbReference type="Pfam" id="PF00156"/>
    </source>
</evidence>
<dbReference type="Proteomes" id="UP000319825">
    <property type="component" value="Unassembled WGS sequence"/>
</dbReference>
<dbReference type="GO" id="GO:0016757">
    <property type="term" value="F:glycosyltransferase activity"/>
    <property type="evidence" value="ECO:0007669"/>
    <property type="project" value="UniProtKB-KW"/>
</dbReference>
<comment type="caution">
    <text evidence="4">The sequence shown here is derived from an EMBL/GenBank/DDBJ whole genome shotgun (WGS) entry which is preliminary data.</text>
</comment>
<dbReference type="CDD" id="cd06223">
    <property type="entry name" value="PRTases_typeI"/>
    <property type="match status" value="1"/>
</dbReference>
<name>A0A562I9K2_MICOL</name>
<sequence length="237" mass="25079">MNRPDRNERSTSEVNVIIVVCAKLPAYVYPIIRGEVGRTAPAVPAGSRRCRTMVGMPAELSERLVELFRWIDPGPQSDHLVSDVSGWWRDPAVLAGLGPALAAPFRDARPTVVLAPAVTGLLLGPLAATSLGVGFVPAYKAGDGRAPAGPTTWAQSPPDFRGRRVDLGVRDRHLGPGDRVLVVDDWVATGAQLQALYAICAARGARVIGTSAVVVDCPPALATELRVRGLVDAERLG</sequence>
<keyword evidence="5" id="KW-1185">Reference proteome</keyword>
<dbReference type="SUPFAM" id="SSF53271">
    <property type="entry name" value="PRTase-like"/>
    <property type="match status" value="1"/>
</dbReference>
<protein>
    <submittedName>
        <fullName evidence="4">Adenine phosphoribosyltransferase</fullName>
    </submittedName>
</protein>
<evidence type="ECO:0000313" key="5">
    <source>
        <dbReference type="Proteomes" id="UP000319825"/>
    </source>
</evidence>
<gene>
    <name evidence="4" type="ORF">JD77_02552</name>
</gene>
<reference evidence="4 5" key="1">
    <citation type="submission" date="2019-07" db="EMBL/GenBank/DDBJ databases">
        <title>R&amp;d 2014.</title>
        <authorList>
            <person name="Klenk H.-P."/>
        </authorList>
    </citation>
    <scope>NUCLEOTIDE SEQUENCE [LARGE SCALE GENOMIC DNA]</scope>
    <source>
        <strain evidence="4 5">DSM 43868</strain>
    </source>
</reference>